<keyword evidence="2" id="KW-0812">Transmembrane</keyword>
<feature type="domain" description="JmjC" evidence="3">
    <location>
        <begin position="154"/>
        <end position="340"/>
    </location>
</feature>
<dbReference type="STRING" id="3750.A0A498JKD9"/>
<evidence type="ECO:0000256" key="1">
    <source>
        <dbReference type="ARBA" id="ARBA00006801"/>
    </source>
</evidence>
<dbReference type="Proteomes" id="UP000290289">
    <property type="component" value="Chromosome 6"/>
</dbReference>
<reference evidence="4 5" key="1">
    <citation type="submission" date="2018-10" db="EMBL/GenBank/DDBJ databases">
        <title>A high-quality apple genome assembly.</title>
        <authorList>
            <person name="Hu J."/>
        </authorList>
    </citation>
    <scope>NUCLEOTIDE SEQUENCE [LARGE SCALE GENOMIC DNA]</scope>
    <source>
        <strain evidence="5">cv. HFTH1</strain>
        <tissue evidence="4">Young leaf</tissue>
    </source>
</reference>
<dbReference type="SUPFAM" id="SSF51197">
    <property type="entry name" value="Clavaminate synthase-like"/>
    <property type="match status" value="1"/>
</dbReference>
<keyword evidence="5" id="KW-1185">Reference proteome</keyword>
<accession>A0A498JKD9</accession>
<dbReference type="GO" id="GO:0045905">
    <property type="term" value="P:positive regulation of translational termination"/>
    <property type="evidence" value="ECO:0007669"/>
    <property type="project" value="TreeGrafter"/>
</dbReference>
<evidence type="ECO:0000256" key="2">
    <source>
        <dbReference type="SAM" id="Phobius"/>
    </source>
</evidence>
<keyword evidence="2" id="KW-0472">Membrane</keyword>
<dbReference type="SMART" id="SM00558">
    <property type="entry name" value="JmjC"/>
    <property type="match status" value="1"/>
</dbReference>
<dbReference type="GO" id="GO:0005737">
    <property type="term" value="C:cytoplasm"/>
    <property type="evidence" value="ECO:0007669"/>
    <property type="project" value="TreeGrafter"/>
</dbReference>
<dbReference type="GO" id="GO:0005634">
    <property type="term" value="C:nucleus"/>
    <property type="evidence" value="ECO:0007669"/>
    <property type="project" value="TreeGrafter"/>
</dbReference>
<dbReference type="Gene3D" id="2.60.120.650">
    <property type="entry name" value="Cupin"/>
    <property type="match status" value="1"/>
</dbReference>
<dbReference type="PANTHER" id="PTHR12480">
    <property type="entry name" value="ARGININE DEMETHYLASE AND LYSYL-HYDROXYLASE JMJD"/>
    <property type="match status" value="1"/>
</dbReference>
<dbReference type="PANTHER" id="PTHR12480:SF6">
    <property type="entry name" value="2-OXOGLUTARATE AND IRON-DEPENDENT OXYGENASE JMJD4"/>
    <property type="match status" value="1"/>
</dbReference>
<dbReference type="InterPro" id="IPR003347">
    <property type="entry name" value="JmjC_dom"/>
</dbReference>
<dbReference type="InterPro" id="IPR050910">
    <property type="entry name" value="JMJD6_ArgDemeth/LysHydrox"/>
</dbReference>
<protein>
    <recommendedName>
        <fullName evidence="3">JmjC domain-containing protein</fullName>
    </recommendedName>
</protein>
<gene>
    <name evidence="4" type="ORF">DVH24_008702</name>
</gene>
<dbReference type="InterPro" id="IPR041667">
    <property type="entry name" value="Cupin_8"/>
</dbReference>
<dbReference type="EMBL" id="RDQH01000332">
    <property type="protein sequence ID" value="RXH96198.1"/>
    <property type="molecule type" value="Genomic_DNA"/>
</dbReference>
<comment type="caution">
    <text evidence="4">The sequence shown here is derived from an EMBL/GenBank/DDBJ whole genome shotgun (WGS) entry which is preliminary data.</text>
</comment>
<name>A0A498JKD9_MALDO</name>
<dbReference type="AlphaFoldDB" id="A0A498JKD9"/>
<proteinExistence type="inferred from homology"/>
<dbReference type="GO" id="GO:0043565">
    <property type="term" value="F:sequence-specific DNA binding"/>
    <property type="evidence" value="ECO:0007669"/>
    <property type="project" value="TreeGrafter"/>
</dbReference>
<comment type="similarity">
    <text evidence="1">Belongs to the JARID1 histone demethylase family.</text>
</comment>
<organism evidence="4 5">
    <name type="scientific">Malus domestica</name>
    <name type="common">Apple</name>
    <name type="synonym">Pyrus malus</name>
    <dbReference type="NCBI Taxonomy" id="3750"/>
    <lineage>
        <taxon>Eukaryota</taxon>
        <taxon>Viridiplantae</taxon>
        <taxon>Streptophyta</taxon>
        <taxon>Embryophyta</taxon>
        <taxon>Tracheophyta</taxon>
        <taxon>Spermatophyta</taxon>
        <taxon>Magnoliopsida</taxon>
        <taxon>eudicotyledons</taxon>
        <taxon>Gunneridae</taxon>
        <taxon>Pentapetalae</taxon>
        <taxon>rosids</taxon>
        <taxon>fabids</taxon>
        <taxon>Rosales</taxon>
        <taxon>Rosaceae</taxon>
        <taxon>Amygdaloideae</taxon>
        <taxon>Maleae</taxon>
        <taxon>Malus</taxon>
    </lineage>
</organism>
<feature type="transmembrane region" description="Helical" evidence="2">
    <location>
        <begin position="119"/>
        <end position="139"/>
    </location>
</feature>
<evidence type="ECO:0000313" key="4">
    <source>
        <dbReference type="EMBL" id="RXH96198.1"/>
    </source>
</evidence>
<evidence type="ECO:0000259" key="3">
    <source>
        <dbReference type="PROSITE" id="PS51184"/>
    </source>
</evidence>
<sequence>MARPNSSILPQIKEGAQRNRRKKTWVVKSSNFRHPFRKIQSSDCGTREFTDQKRTKMTVADFVEKWLHVTSGLVSRSYEPNVAIFEGLTFCEGQLMSYFPGDLSRSTWNMKHIKLRCSFVMIGSTCILTIITCIMTVIFTQKNNELSCSDYRFVYMGNISDTFILSLSLSSLRYDLSQIFQGDQLYLSLTPLHADVFRSYSWSANVCGKKRWILISPVKVILCLAATFTCNNSNQLDLCWDTLILYCFDERSMYFSAYPTLTLSLSVAKSCVHNISVSETNVPGFSKAIWLECIQEPNEIIFVPSGWYHQVHNLWDWLLREYYEAKEYIEDIKDICDLKVSANATLAANTGNLKLGRRQSDRSHGFHLDFRETLTDPEFFKLNTDLGSIYGMVHMQPDWSCDTKKAWLDDMRDMDIVGRR</sequence>
<dbReference type="PROSITE" id="PS51184">
    <property type="entry name" value="JMJC"/>
    <property type="match status" value="1"/>
</dbReference>
<evidence type="ECO:0000313" key="5">
    <source>
        <dbReference type="Proteomes" id="UP000290289"/>
    </source>
</evidence>
<keyword evidence="2" id="KW-1133">Transmembrane helix</keyword>
<dbReference type="GO" id="GO:0016706">
    <property type="term" value="F:2-oxoglutarate-dependent dioxygenase activity"/>
    <property type="evidence" value="ECO:0007669"/>
    <property type="project" value="TreeGrafter"/>
</dbReference>
<dbReference type="Pfam" id="PF13621">
    <property type="entry name" value="Cupin_8"/>
    <property type="match status" value="1"/>
</dbReference>